<dbReference type="Proteomes" id="UP000887540">
    <property type="component" value="Unplaced"/>
</dbReference>
<name>A0A914DFE1_9BILA</name>
<keyword evidence="1" id="KW-1133">Transmembrane helix</keyword>
<reference evidence="3" key="1">
    <citation type="submission" date="2022-11" db="UniProtKB">
        <authorList>
            <consortium name="WormBaseParasite"/>
        </authorList>
    </citation>
    <scope>IDENTIFICATION</scope>
</reference>
<organism evidence="2 3">
    <name type="scientific">Acrobeloides nanus</name>
    <dbReference type="NCBI Taxonomy" id="290746"/>
    <lineage>
        <taxon>Eukaryota</taxon>
        <taxon>Metazoa</taxon>
        <taxon>Ecdysozoa</taxon>
        <taxon>Nematoda</taxon>
        <taxon>Chromadorea</taxon>
        <taxon>Rhabditida</taxon>
        <taxon>Tylenchina</taxon>
        <taxon>Cephalobomorpha</taxon>
        <taxon>Cephaloboidea</taxon>
        <taxon>Cephalobidae</taxon>
        <taxon>Acrobeloides</taxon>
    </lineage>
</organism>
<feature type="transmembrane region" description="Helical" evidence="1">
    <location>
        <begin position="29"/>
        <end position="50"/>
    </location>
</feature>
<proteinExistence type="predicted"/>
<accession>A0A914DFE1</accession>
<feature type="transmembrane region" description="Helical" evidence="1">
    <location>
        <begin position="62"/>
        <end position="86"/>
    </location>
</feature>
<sequence>MSSESLNATLKSFNNNTYIELADQIAECYSLMICPINILLIVVMFPLFIIEGKRYHRNYCMLRIHVLIAFASLSIGFSSSALLSFIEGN</sequence>
<keyword evidence="1" id="KW-0472">Membrane</keyword>
<evidence type="ECO:0000313" key="2">
    <source>
        <dbReference type="Proteomes" id="UP000887540"/>
    </source>
</evidence>
<protein>
    <submittedName>
        <fullName evidence="3">Uncharacterized protein</fullName>
    </submittedName>
</protein>
<dbReference type="WBParaSite" id="ACRNAN_scaffold2451.g7512.t1">
    <property type="protein sequence ID" value="ACRNAN_scaffold2451.g7512.t1"/>
    <property type="gene ID" value="ACRNAN_scaffold2451.g7512"/>
</dbReference>
<keyword evidence="1" id="KW-0812">Transmembrane</keyword>
<dbReference type="AlphaFoldDB" id="A0A914DFE1"/>
<evidence type="ECO:0000256" key="1">
    <source>
        <dbReference type="SAM" id="Phobius"/>
    </source>
</evidence>
<evidence type="ECO:0000313" key="3">
    <source>
        <dbReference type="WBParaSite" id="ACRNAN_scaffold2451.g7512.t1"/>
    </source>
</evidence>
<keyword evidence="2" id="KW-1185">Reference proteome</keyword>